<dbReference type="SUPFAM" id="SSF109854">
    <property type="entry name" value="DinB/YfiT-like putative metalloenzymes"/>
    <property type="match status" value="1"/>
</dbReference>
<dbReference type="Proteomes" id="UP000483004">
    <property type="component" value="Unassembled WGS sequence"/>
</dbReference>
<protein>
    <submittedName>
        <fullName evidence="1">DUF664 domain-containing protein</fullName>
    </submittedName>
</protein>
<reference evidence="1 2" key="1">
    <citation type="submission" date="2019-09" db="EMBL/GenBank/DDBJ databases">
        <title>Actinomadura physcomitrii sp. nov., a novel actinomycete isolated from moss [Physcomitrium sphaericum (Ludw) Fuernr].</title>
        <authorList>
            <person name="Liu C."/>
            <person name="Zhuang X."/>
        </authorList>
    </citation>
    <scope>NUCLEOTIDE SEQUENCE [LARGE SCALE GENOMIC DNA]</scope>
    <source>
        <strain evidence="1 2">CYP1-1B</strain>
    </source>
</reference>
<dbReference type="AlphaFoldDB" id="A0A6L3VHL5"/>
<accession>A0A6L3VHL5</accession>
<proteinExistence type="predicted"/>
<dbReference type="OrthoDB" id="2363925at2"/>
<dbReference type="EMBL" id="WBMR01000166">
    <property type="protein sequence ID" value="KAB2369542.1"/>
    <property type="molecule type" value="Genomic_DNA"/>
</dbReference>
<evidence type="ECO:0000313" key="2">
    <source>
        <dbReference type="Proteomes" id="UP000483004"/>
    </source>
</evidence>
<evidence type="ECO:0000313" key="1">
    <source>
        <dbReference type="EMBL" id="KAB2369542.1"/>
    </source>
</evidence>
<dbReference type="RefSeq" id="WP_151544889.1">
    <property type="nucleotide sequence ID" value="NZ_WBMR01000166.1"/>
</dbReference>
<comment type="caution">
    <text evidence="1">The sequence shown here is derived from an EMBL/GenBank/DDBJ whole genome shotgun (WGS) entry which is preliminary data.</text>
</comment>
<organism evidence="1 2">
    <name type="scientific">Actinomadura montaniterrae</name>
    <dbReference type="NCBI Taxonomy" id="1803903"/>
    <lineage>
        <taxon>Bacteria</taxon>
        <taxon>Bacillati</taxon>
        <taxon>Actinomycetota</taxon>
        <taxon>Actinomycetes</taxon>
        <taxon>Streptosporangiales</taxon>
        <taxon>Thermomonosporaceae</taxon>
        <taxon>Actinomadura</taxon>
    </lineage>
</organism>
<dbReference type="InterPro" id="IPR034660">
    <property type="entry name" value="DinB/YfiT-like"/>
</dbReference>
<keyword evidence="2" id="KW-1185">Reference proteome</keyword>
<dbReference type="Gene3D" id="1.20.120.450">
    <property type="entry name" value="dinb family like domain"/>
    <property type="match status" value="1"/>
</dbReference>
<name>A0A6L3VHL5_9ACTN</name>
<dbReference type="InterPro" id="IPR007061">
    <property type="entry name" value="MST-like"/>
</dbReference>
<dbReference type="Pfam" id="PF04978">
    <property type="entry name" value="MST"/>
    <property type="match status" value="1"/>
</dbReference>
<sequence>MTSAELLTDAFDRIQEVVRDAVDGLTPDQLALRPDAEANTIAWLVWHLTRVQDDHVADAAGSEQVWTSGGWADRFALPLATAETGYGHDPAQVAAVRVGSADLLTGYHDAVHDRTVEYVGTLTDKDLERIVDTAWDPPVTLAVRLVSVISDDLQHAGQAAYVRGLIERA</sequence>
<dbReference type="NCBIfam" id="NF047843">
    <property type="entry name" value="MST_Rv0443"/>
    <property type="match status" value="1"/>
</dbReference>
<gene>
    <name evidence="1" type="ORF">F9B16_37040</name>
</gene>